<proteinExistence type="predicted"/>
<feature type="transmembrane region" description="Helical" evidence="1">
    <location>
        <begin position="6"/>
        <end position="26"/>
    </location>
</feature>
<dbReference type="InterPro" id="IPR008407">
    <property type="entry name" value="Brnchd-chn_aa_trnsp_AzlD"/>
</dbReference>
<comment type="caution">
    <text evidence="2">The sequence shown here is derived from an EMBL/GenBank/DDBJ whole genome shotgun (WGS) entry which is preliminary data.</text>
</comment>
<dbReference type="AlphaFoldDB" id="A0A645CV34"/>
<protein>
    <recommendedName>
        <fullName evidence="3">Branched-chain amino acid transport protein (AzlD)</fullName>
    </recommendedName>
</protein>
<feature type="transmembrane region" description="Helical" evidence="1">
    <location>
        <begin position="76"/>
        <end position="100"/>
    </location>
</feature>
<dbReference type="EMBL" id="VSSQ01030251">
    <property type="protein sequence ID" value="MPM80708.1"/>
    <property type="molecule type" value="Genomic_DNA"/>
</dbReference>
<evidence type="ECO:0008006" key="3">
    <source>
        <dbReference type="Google" id="ProtNLM"/>
    </source>
</evidence>
<gene>
    <name evidence="2" type="ORF">SDC9_127758</name>
</gene>
<keyword evidence="1" id="KW-0472">Membrane</keyword>
<keyword evidence="1" id="KW-1133">Transmembrane helix</keyword>
<evidence type="ECO:0000313" key="2">
    <source>
        <dbReference type="EMBL" id="MPM80708.1"/>
    </source>
</evidence>
<reference evidence="2" key="1">
    <citation type="submission" date="2019-08" db="EMBL/GenBank/DDBJ databases">
        <authorList>
            <person name="Kucharzyk K."/>
            <person name="Murdoch R.W."/>
            <person name="Higgins S."/>
            <person name="Loffler F."/>
        </authorList>
    </citation>
    <scope>NUCLEOTIDE SEQUENCE</scope>
</reference>
<organism evidence="2">
    <name type="scientific">bioreactor metagenome</name>
    <dbReference type="NCBI Taxonomy" id="1076179"/>
    <lineage>
        <taxon>unclassified sequences</taxon>
        <taxon>metagenomes</taxon>
        <taxon>ecological metagenomes</taxon>
    </lineage>
</organism>
<accession>A0A645CV34</accession>
<keyword evidence="1" id="KW-0812">Transmembrane</keyword>
<evidence type="ECO:0000256" key="1">
    <source>
        <dbReference type="SAM" id="Phobius"/>
    </source>
</evidence>
<feature type="transmembrane region" description="Helical" evidence="1">
    <location>
        <begin position="38"/>
        <end position="56"/>
    </location>
</feature>
<dbReference type="Pfam" id="PF05437">
    <property type="entry name" value="AzlD"/>
    <property type="match status" value="1"/>
</dbReference>
<sequence length="101" mass="11036">MKSSLPLIIGMLIVTYIPRFCPFWILSQKTISPSMRKFLFAIPYTALGVLIVRGVAESSSEMVIPTLAGIGTAAIFSWFGRGLIFSVLAAIFITYVTLCLS</sequence>
<name>A0A645CV34_9ZZZZ</name>